<dbReference type="SUPFAM" id="SSF69318">
    <property type="entry name" value="Integrin alpha N-terminal domain"/>
    <property type="match status" value="2"/>
</dbReference>
<dbReference type="InterPro" id="IPR050708">
    <property type="entry name" value="T6SS_VgrG/RHS"/>
</dbReference>
<feature type="region of interest" description="Disordered" evidence="4">
    <location>
        <begin position="1647"/>
        <end position="1684"/>
    </location>
</feature>
<feature type="domain" description="Insecticide toxin TcdB middle/N-terminal" evidence="5">
    <location>
        <begin position="1849"/>
        <end position="1990"/>
    </location>
</feature>
<evidence type="ECO:0000256" key="4">
    <source>
        <dbReference type="SAM" id="MobiDB-lite"/>
    </source>
</evidence>
<dbReference type="Pfam" id="PF03534">
    <property type="entry name" value="SpvB"/>
    <property type="match status" value="1"/>
</dbReference>
<dbReference type="PANTHER" id="PTHR32305:SF15">
    <property type="entry name" value="PROTEIN RHSA-RELATED"/>
    <property type="match status" value="1"/>
</dbReference>
<dbReference type="Pfam" id="PF12256">
    <property type="entry name" value="TcdB_toxin_midN"/>
    <property type="match status" value="1"/>
</dbReference>
<dbReference type="InterPro" id="IPR022045">
    <property type="entry name" value="TcdB_toxin_mid/N"/>
</dbReference>
<keyword evidence="2" id="KW-0964">Secreted</keyword>
<evidence type="ECO:0000256" key="1">
    <source>
        <dbReference type="ARBA" id="ARBA00004613"/>
    </source>
</evidence>
<dbReference type="NCBIfam" id="TIGR01643">
    <property type="entry name" value="YD_repeat_2x"/>
    <property type="match status" value="1"/>
</dbReference>
<keyword evidence="7" id="KW-1185">Reference proteome</keyword>
<dbReference type="NCBIfam" id="TIGR03696">
    <property type="entry name" value="Rhs_assc_core"/>
    <property type="match status" value="1"/>
</dbReference>
<sequence length="3415" mass="374624">MVFIYSAAKNNRVNTGSPSNTLTGATENNQDMPLPPAGTATGAFNQSYRPVEVNRVFHALEGHAIVGADELSGVENPYDNFFTLQLPEDVNLSNYEVVMSYDLYGVNGAAQTTKRINNQPAYGGKMVTLSGQWSSVSEVLPLGYIKAGKNEIYFNRRAKEQYRYQVKNLKIELKDAAAADIALPGSLAINGQGNLYLVATVTNPEVKEVEALGEKLQVCEGVIEKVFENVPLNLKNLELTYTTLRGKQHKNISIITGHEAPQYNFEASVLAPGAVQFSTADFSNGTVSYDNLSISAEHEKLAAGSRVMVSGLNFKDLKALNPDVDNVTLGSFAGYRIQKLDFPDSVPAKLHLKYDPDKIPNGYTAQDIRTFYYNAEQRTWQQLSVDSLDIKKNEVVVSTYENDTDYINGVIKVPDSPETSSFAPTTMSDIKVSDPATGVVSIAPPTPNSTGTANTSFPIKLPQGRHGQQPSLQVSYNSEAGNGWMGVGWNLSTPAVTLNTKWGAPLFNGSYETEMYSLNGSELVLKTTINGSEVYTSPNRDSGILRGAADRQFYERKEGAYQHIVRKGNSPSNYFWIITDKQGNKSFYGGVTALDTNAVMRDAANNVTHWALRRTQDTYGNYVDYNYFKANAAVGTSAISGQEFYISSIEYTKSSASEPNFYRVQFIRNTYSTTLNGQSNNVLNRTDVSVNARNGIIQITDDLLTEVHVSLVQSGTPTIIRKYRFDYVVTAFQKNQIEEISEFDSQGNLFYSNTLEYYPMDNTSIISGQTTYSGTSDDVQSLLPNLVGGSPTGSALGTSTASGFSFGLRAGLGYGIKVWDIGTSVGGSFNYSKNSQEGKISFVDINGDGLPDKVVSNGSGRYYRPNTGTGFGSPSTIVDLSELSKSKSRTVGAGVDASLGPISAGKSWSKTKTETDSYFSDFNGDGLPDVVTGGRVKFNVTGPTGDPMQRKFDNSPGQSENNIAPGIISQDLIPDLNLETLAMLREQNPQFDHVKLWEAPYDGVVNITGIARLLAKNTQGSLDNRFRITIERAGATQITGTAVLELGNESIAFNTVTTTGSVSMNKNNITVAKGDKLMFRIHNLNYGFGGKVEWNPIITYSSLTNITDTNVTDDNAKNLKVYNSFQDYIVNNDEGISLNASGALSVNFNLGSYPVPSFSDNLTFTIKISRSNDAGQEFTPLTWQATYNHLTGVFTPANPNITYSTTLNSTYKYSVMAYVESTSNVKWEGLKWKPTVSHTSLGTLYVPVNYYNYDDNVYQSDYWINANTFPVPSINNDSSTAMMTFSHNLLDQNFSSAMSAMPNLSYLPVHWLVKQQIGTTTTVLHRRTIYIYKNSTGSIILAKTQGGSPILSTDTSYWQYNLSKGLVQTLRSSSARLYSAFYIDQKELADADVNIKFGLIDTQAANYTFANIELDKPYFSRIVGQFGRPHRGWNQFLYNGGIRFEHDDEGEIDPNSTPQTFAGPIDLTIFDMQAQEDQLEQYQNTDPEDMEIDDSPVRFATYKEKNEVLSYDNASVIGALYGLNTAGTVLAATIGRFGEANLYDVYIDPATITTATPGVYPGLRQRSESKGKAVSAGATYANGTESEATSKVLNQYIDLNGDRYPDIVTEKRIQYTDMLGALSTKQETNNFASGDSSKDWTAGVTIPCIQPNSTDNSSGRTTGNKTNTNVNSGINTGNGESSNANQWVDINGDGLPDKIKIAGTTIQVELNTGYGFTAPFNWFTNGSDYLTNTRRNTSVSVSGGGSLGLSSSLSFGVGATTSTANAETFLNDVNGDGLPDLIYRTSPTAAYNYRLNTGEGFSSQVFSFYSSDLERNVSTSANVFGSYTFGFPIPLFIITLKVVITPSLGANTTLSNTNRTLQDINGDGLVDVVETGSGNGSLTARLNQTGKANLLKKVNTPLGGSWTINYTRNGNTYDMPQSKWTLTSIDTHDGFTADSNAGFGPDVTKTGVIYANPKQDRREREFLGYGTVTVQEKDANGTVYRTAVTTYHNENYYVSGLQKGSILYDSSMQMLSSESSLYNLLSPDTPVVNFAANAQGNYFQADLVANANALLDKSRLFIAVAKATSTSYEDGQGLTTEKEFLSYSTLGNITQFRDNGEGEDDAYKTVIDYHSSISGIAYSPGYPQKISVYKNAGNILMRERQATYYANTGGLYEITTKLNSTDYGKVRLAYDSFGNLTQVSDLENKNSANTNYYTKTIAYETILKTYPATISNSFGESSAIEQYNYFFGVPLLVKDVNSQYMRTRIDNRGRVIEVTGPNEMALETASGGAWTIRTDYKGVPAISANIAPGTYMLNITDTPTTLLTAFRAVAPGTATPTTAKHYAVTRHFDPEYATGITTTNQMLTVSLIDGFGKALQVKKSHQTGATSKWMVSGFQEKDAFGRVLKSYLPVVNTTGFPTTSTAMAATLDASAGNYVTGAGLLQPPVITTYDAKDRPKTVQQPGETQAAQMVYAVENGMYAQKLTNELGQTLDTYTDIRGRQRRSLQNGEITTTFEYNAINELMKVIDNEGFATEYLYDLAGRKTETHHPDRGVVTFKYDKASRMTEQSNSNLLPGGQKINYFYNYSRMERIEYPQNPQNNVTYTYGAPGNQLAIDERAIGRLLTQEDATGKQLFSYGRMGELVEHLRSVAVADYQSYWFFTQWKYDSWNRVQEITYPDQEVVTYAYNKAGAIQGINSQMAGIAGGAAQPVVSNILYNDFGERVSITHGSGSGATTTTYSYDTRRRMNGLSHAFFNYGITKNYAYDALSNITDITTATPQNSLPANGRIGGPIRHHYEYDDYNRLEHAEGVYTGANDLTTPYLRTTYSLDMEYNTDHTIKKKTQLQEQGWVNAYSDNTINDLRPVQKTSYILDYAGYGDAAFVSGPYGYQQPHAPRTITETPSWVTNPAPDDPRIKQKKILYDANGNQTEVKEVLGEVETSLRKNIWDEANRLKAVNLKPDDPTAHPIAIYTYDAGGARTIRYNYDRIDVSSNATEVGQARKDNVMIYPSGLIMGKAARMRKEGGAADNTLVYTKHYYIGSERVSAKTGTLAKFGDYPQTLVNSKMGQMATVGTSLMRTPSTVTQQEATATVVAIHNSFGVTPPAIPAVQQEPTMTYGAHDQSLLNSYYFHPDHLGSSSYITNSSGVVCQHMEYLPFGETLVDEHLNSNNSPFKYNGKELDEETGNYYYGARYYDPKLSIFISVDPLADKYPGISPYAYCFNNPINLIDPTGMEPNEPSNDDPVKGGWYNTSGKLVYDTSLNDGKGGYTADATRNDKRLGNALQTTETGRKQFDKLVNSSAPITVEIDLSSKAKKDNGGYQMGLTVSNYDSESEYDMETGKTEVVNIKINSASIKINVANIEAVMSDISSGTIKNDKLKDLNMDEMLAVVFGHEIDHTTVENARVMEEGGDKEAGPTATGYQIADEIKKQKKH</sequence>
<comment type="subcellular location">
    <subcellularLocation>
        <location evidence="1">Secreted</location>
    </subcellularLocation>
</comment>
<dbReference type="Gene3D" id="2.180.10.10">
    <property type="entry name" value="RHS repeat-associated core"/>
    <property type="match status" value="1"/>
</dbReference>
<feature type="compositionally biased region" description="Polar residues" evidence="4">
    <location>
        <begin position="14"/>
        <end position="31"/>
    </location>
</feature>
<proteinExistence type="predicted"/>
<feature type="compositionally biased region" description="Polar residues" evidence="4">
    <location>
        <begin position="1650"/>
        <end position="1684"/>
    </location>
</feature>
<evidence type="ECO:0000256" key="2">
    <source>
        <dbReference type="ARBA" id="ARBA00022525"/>
    </source>
</evidence>
<dbReference type="InterPro" id="IPR003284">
    <property type="entry name" value="Sal_SpvB"/>
</dbReference>
<protein>
    <recommendedName>
        <fullName evidence="5">Insecticide toxin TcdB middle/N-terminal domain-containing protein</fullName>
    </recommendedName>
</protein>
<evidence type="ECO:0000259" key="5">
    <source>
        <dbReference type="Pfam" id="PF12256"/>
    </source>
</evidence>
<organism evidence="6 7">
    <name type="scientific">Flavobacterium akiainvivens</name>
    <dbReference type="NCBI Taxonomy" id="1202724"/>
    <lineage>
        <taxon>Bacteria</taxon>
        <taxon>Pseudomonadati</taxon>
        <taxon>Bacteroidota</taxon>
        <taxon>Flavobacteriia</taxon>
        <taxon>Flavobacteriales</taxon>
        <taxon>Flavobacteriaceae</taxon>
        <taxon>Flavobacterium</taxon>
    </lineage>
</organism>
<keyword evidence="3" id="KW-0843">Virulence</keyword>
<dbReference type="GO" id="GO:0005737">
    <property type="term" value="C:cytoplasm"/>
    <property type="evidence" value="ECO:0007669"/>
    <property type="project" value="InterPro"/>
</dbReference>
<accession>A0A0M8MKA5</accession>
<dbReference type="InterPro" id="IPR006530">
    <property type="entry name" value="YD"/>
</dbReference>
<evidence type="ECO:0000313" key="7">
    <source>
        <dbReference type="Proteomes" id="UP000037755"/>
    </source>
</evidence>
<dbReference type="InterPro" id="IPR022385">
    <property type="entry name" value="Rhs_assc_core"/>
</dbReference>
<dbReference type="Proteomes" id="UP000037755">
    <property type="component" value="Unassembled WGS sequence"/>
</dbReference>
<dbReference type="STRING" id="1202724.AM493_17160"/>
<dbReference type="EMBL" id="LIYD01000005">
    <property type="protein sequence ID" value="KOS07577.1"/>
    <property type="molecule type" value="Genomic_DNA"/>
</dbReference>
<dbReference type="InterPro" id="IPR028994">
    <property type="entry name" value="Integrin_alpha_N"/>
</dbReference>
<comment type="caution">
    <text evidence="6">The sequence shown here is derived from an EMBL/GenBank/DDBJ whole genome shotgun (WGS) entry which is preliminary data.</text>
</comment>
<dbReference type="PANTHER" id="PTHR32305">
    <property type="match status" value="1"/>
</dbReference>
<feature type="region of interest" description="Disordered" evidence="4">
    <location>
        <begin position="3390"/>
        <end position="3415"/>
    </location>
</feature>
<gene>
    <name evidence="6" type="ORF">AM493_17160</name>
</gene>
<evidence type="ECO:0000256" key="3">
    <source>
        <dbReference type="ARBA" id="ARBA00023026"/>
    </source>
</evidence>
<name>A0A0M8MKA5_9FLAO</name>
<evidence type="ECO:0000313" key="6">
    <source>
        <dbReference type="EMBL" id="KOS07577.1"/>
    </source>
</evidence>
<dbReference type="GO" id="GO:0005576">
    <property type="term" value="C:extracellular region"/>
    <property type="evidence" value="ECO:0007669"/>
    <property type="project" value="UniProtKB-SubCell"/>
</dbReference>
<dbReference type="PATRIC" id="fig|1202724.3.peg.3568"/>
<feature type="region of interest" description="Disordered" evidence="4">
    <location>
        <begin position="14"/>
        <end position="41"/>
    </location>
</feature>
<reference evidence="6 7" key="1">
    <citation type="submission" date="2015-08" db="EMBL/GenBank/DDBJ databases">
        <title>Whole genome sequence of Flavobacterium akiainvivens IK-1T, from decaying Wikstroemia oahuensis, an endemic Hawaiian shrub.</title>
        <authorList>
            <person name="Wan X."/>
            <person name="Hou S."/>
            <person name="Saito J."/>
            <person name="Donachie S."/>
        </authorList>
    </citation>
    <scope>NUCLEOTIDE SEQUENCE [LARGE SCALE GENOMIC DNA]</scope>
    <source>
        <strain evidence="6 7">IK-1</strain>
    </source>
</reference>